<dbReference type="PIRSF" id="PIRSF019169">
    <property type="entry name" value="PilM"/>
    <property type="match status" value="1"/>
</dbReference>
<accession>A0ABY3PM42</accession>
<reference evidence="1 2" key="1">
    <citation type="journal article" date="2021" name="Genome Biol. Evol.">
        <title>Complete Genome Sequencing of a Novel Gloeobacter Species from a Waterfall Cave in Mexico.</title>
        <authorList>
            <person name="Saw J.H."/>
            <person name="Cardona T."/>
            <person name="Montejano G."/>
        </authorList>
    </citation>
    <scope>NUCLEOTIDE SEQUENCE [LARGE SCALE GENOMIC DNA]</scope>
    <source>
        <strain evidence="1">MG652769</strain>
    </source>
</reference>
<evidence type="ECO:0000313" key="2">
    <source>
        <dbReference type="Proteomes" id="UP001054846"/>
    </source>
</evidence>
<dbReference type="Pfam" id="PF11104">
    <property type="entry name" value="PilM_2"/>
    <property type="match status" value="1"/>
</dbReference>
<evidence type="ECO:0000313" key="1">
    <source>
        <dbReference type="EMBL" id="UFP94684.1"/>
    </source>
</evidence>
<gene>
    <name evidence="1" type="primary">pilM</name>
    <name evidence="1" type="ORF">ISF26_00030</name>
</gene>
<dbReference type="RefSeq" id="WP_230841737.1">
    <property type="nucleotide sequence ID" value="NZ_CP063845.1"/>
</dbReference>
<dbReference type="NCBIfam" id="TIGR01175">
    <property type="entry name" value="pilM"/>
    <property type="match status" value="1"/>
</dbReference>
<sequence>MTLDVQVTNVTSALAALLGLKSGMGVEIAPEQITIAQLEKRGKGLGLKHLVTASTPAGAVAGGRVEEPEAVAEVLRDLIADHRLKPGPVATAIPGREAVIRLIRLPADLQADELREVVLNQEAELYLPFSRSDAFVDFQPLAAAVDPDGVKRQEVLLVAAQLSVVNSYLEALRRAGLTARVVDIASFALVRALREPLAQVPPGAAVALVLLCADDTEISILLEGVPQFSRTVSLGTREFREALESTLDLPSFKAANLSRVLGDLADEIQRSLDFYQASGTTAPVPPVAQVLLAGNGANVRQIDEFLRQRLALPVSRVDPVTALGLPETSVPPGLRSGFGVALGLALRIL</sequence>
<dbReference type="PANTHER" id="PTHR32432">
    <property type="entry name" value="CELL DIVISION PROTEIN FTSA-RELATED"/>
    <property type="match status" value="1"/>
</dbReference>
<dbReference type="InterPro" id="IPR005883">
    <property type="entry name" value="PilM"/>
</dbReference>
<name>A0ABY3PM42_9CYAN</name>
<dbReference type="CDD" id="cd24049">
    <property type="entry name" value="ASKHA_NBD_PilM"/>
    <property type="match status" value="1"/>
</dbReference>
<dbReference type="Gene3D" id="3.30.1490.300">
    <property type="match status" value="1"/>
</dbReference>
<protein>
    <submittedName>
        <fullName evidence="1">Type IV pilus assembly protein PilM</fullName>
    </submittedName>
</protein>
<dbReference type="Proteomes" id="UP001054846">
    <property type="component" value="Chromosome"/>
</dbReference>
<proteinExistence type="predicted"/>
<dbReference type="EMBL" id="CP063845">
    <property type="protein sequence ID" value="UFP94684.1"/>
    <property type="molecule type" value="Genomic_DNA"/>
</dbReference>
<dbReference type="Gene3D" id="3.30.420.40">
    <property type="match status" value="2"/>
</dbReference>
<dbReference type="InterPro" id="IPR050696">
    <property type="entry name" value="FtsA/MreB"/>
</dbReference>
<dbReference type="InterPro" id="IPR043129">
    <property type="entry name" value="ATPase_NBD"/>
</dbReference>
<organism evidence="1 2">
    <name type="scientific">Gloeobacter morelensis MG652769</name>
    <dbReference type="NCBI Taxonomy" id="2781736"/>
    <lineage>
        <taxon>Bacteria</taxon>
        <taxon>Bacillati</taxon>
        <taxon>Cyanobacteriota</taxon>
        <taxon>Cyanophyceae</taxon>
        <taxon>Gloeobacterales</taxon>
        <taxon>Gloeobacteraceae</taxon>
        <taxon>Gloeobacter</taxon>
        <taxon>Gloeobacter morelensis</taxon>
    </lineage>
</organism>
<dbReference type="SUPFAM" id="SSF53067">
    <property type="entry name" value="Actin-like ATPase domain"/>
    <property type="match status" value="1"/>
</dbReference>
<dbReference type="PANTHER" id="PTHR32432:SF3">
    <property type="entry name" value="ETHANOLAMINE UTILIZATION PROTEIN EUTJ"/>
    <property type="match status" value="1"/>
</dbReference>
<keyword evidence="2" id="KW-1185">Reference proteome</keyword>